<dbReference type="GeneID" id="77934772"/>
<organism evidence="1 2">
    <name type="scientific">Kosakonia phage Kc283</name>
    <dbReference type="NCBI Taxonomy" id="2863195"/>
    <lineage>
        <taxon>Viruses</taxon>
        <taxon>Duplodnaviria</taxon>
        <taxon>Heunggongvirae</taxon>
        <taxon>Uroviricota</taxon>
        <taxon>Caudoviricetes</taxon>
        <taxon>Schitoviridae</taxon>
        <taxon>Cbunavirus</taxon>
        <taxon>Cbunavirus Kc283</taxon>
    </lineage>
</organism>
<dbReference type="EMBL" id="MZ348421">
    <property type="protein sequence ID" value="QYN79823.1"/>
    <property type="molecule type" value="Genomic_DNA"/>
</dbReference>
<dbReference type="Proteomes" id="UP000828444">
    <property type="component" value="Segment"/>
</dbReference>
<keyword evidence="2" id="KW-1185">Reference proteome</keyword>
<proteinExistence type="predicted"/>
<dbReference type="KEGG" id="vg:77934772"/>
<evidence type="ECO:0000313" key="2">
    <source>
        <dbReference type="Proteomes" id="UP000828444"/>
    </source>
</evidence>
<protein>
    <submittedName>
        <fullName evidence="1">Uncharacterized protein</fullName>
    </submittedName>
</protein>
<evidence type="ECO:0000313" key="1">
    <source>
        <dbReference type="EMBL" id="QYN79823.1"/>
    </source>
</evidence>
<reference evidence="1" key="1">
    <citation type="journal article" date="2021" name="Viruses">
        <title>Novel Viruses That Lyse Plant and Human Strains of Kosakonia cowanii.</title>
        <authorList>
            <person name="Petrzik K."/>
            <person name="Brazdova S."/>
            <person name="Krawczyk K."/>
        </authorList>
    </citation>
    <scope>NUCLEOTIDE SEQUENCE</scope>
</reference>
<name>A0AAE8BFD9_9CAUD</name>
<accession>A0AAE8BFD9</accession>
<sequence length="195" mass="22129">MSLGKDIERKVRQALGQYSEWQVANMYNLRVGAVRAIKLEMEQENREFNARLQQNLLREDFKLHGTVTGRTSYRAPEGLYLNPRKSEQHLPNLDYAGLEARVMAGFFTPNGTPTPAFWGFISQYVKKSGHTMLDILHDMEIYAPEQLQRALDIDSQLEDMSPEQLASLLQRVSKKVYQNAIADPNGPSANVSDGE</sequence>
<dbReference type="RefSeq" id="YP_010658810.1">
    <property type="nucleotide sequence ID" value="NC_070861.1"/>
</dbReference>